<sequence length="190" mass="21508">MLSNVVTRRFTLDEYHHLIKIGFFHEDERVELIRGELVRMAAKGTPHTVCCSNLIRELAPLIAGKAELRCQDPITLPSGSEPEPDFTIARLASDHYLSGHPTPEDIFLVVEIADSSLDYDRDVKMPLYAEAGIPYYWIFNLVANQLEAYSEPYQDSQGNFGYRFKRIFLANQSVDLPLPSSSLDLSSIFP</sequence>
<proteinExistence type="predicted"/>
<dbReference type="OrthoDB" id="509866at2"/>
<dbReference type="AlphaFoldDB" id="A0A3S1D9J7"/>
<gene>
    <name evidence="2" type="ORF">DSM106972_032240</name>
</gene>
<comment type="caution">
    <text evidence="2">The sequence shown here is derived from an EMBL/GenBank/DDBJ whole genome shotgun (WGS) entry which is preliminary data.</text>
</comment>
<dbReference type="Gene3D" id="3.90.1570.10">
    <property type="entry name" value="tt1808, chain A"/>
    <property type="match status" value="1"/>
</dbReference>
<reference evidence="2" key="2">
    <citation type="journal article" date="2019" name="Genome Biol. Evol.">
        <title>Day and night: Metabolic profiles and evolutionary relationships of six axenic non-marine cyanobacteria.</title>
        <authorList>
            <person name="Will S.E."/>
            <person name="Henke P."/>
            <person name="Boedeker C."/>
            <person name="Huang S."/>
            <person name="Brinkmann H."/>
            <person name="Rohde M."/>
            <person name="Jarek M."/>
            <person name="Friedl T."/>
            <person name="Seufert S."/>
            <person name="Schumacher M."/>
            <person name="Overmann J."/>
            <person name="Neumann-Schaal M."/>
            <person name="Petersen J."/>
        </authorList>
    </citation>
    <scope>NUCLEOTIDE SEQUENCE [LARGE SCALE GENOMIC DNA]</scope>
    <source>
        <strain evidence="2">PCC 7102</strain>
    </source>
</reference>
<dbReference type="EMBL" id="RSCL01000007">
    <property type="protein sequence ID" value="RUT06018.1"/>
    <property type="molecule type" value="Genomic_DNA"/>
</dbReference>
<dbReference type="InterPro" id="IPR011335">
    <property type="entry name" value="Restrct_endonuc-II-like"/>
</dbReference>
<evidence type="ECO:0000313" key="3">
    <source>
        <dbReference type="Proteomes" id="UP000271624"/>
    </source>
</evidence>
<keyword evidence="3" id="KW-1185">Reference proteome</keyword>
<dbReference type="PANTHER" id="PTHR35400">
    <property type="entry name" value="SLR1083 PROTEIN"/>
    <property type="match status" value="1"/>
</dbReference>
<dbReference type="InterPro" id="IPR008538">
    <property type="entry name" value="Uma2"/>
</dbReference>
<reference evidence="2" key="1">
    <citation type="submission" date="2018-12" db="EMBL/GenBank/DDBJ databases">
        <authorList>
            <person name="Will S."/>
            <person name="Neumann-Schaal M."/>
            <person name="Henke P."/>
        </authorList>
    </citation>
    <scope>NUCLEOTIDE SEQUENCE</scope>
    <source>
        <strain evidence="2">PCC 7102</strain>
    </source>
</reference>
<dbReference type="SUPFAM" id="SSF52980">
    <property type="entry name" value="Restriction endonuclease-like"/>
    <property type="match status" value="1"/>
</dbReference>
<dbReference type="PANTHER" id="PTHR35400:SF1">
    <property type="entry name" value="SLR1083 PROTEIN"/>
    <property type="match status" value="1"/>
</dbReference>
<evidence type="ECO:0000259" key="1">
    <source>
        <dbReference type="Pfam" id="PF05685"/>
    </source>
</evidence>
<name>A0A3S1D9J7_9CYAN</name>
<dbReference type="CDD" id="cd06260">
    <property type="entry name" value="DUF820-like"/>
    <property type="match status" value="1"/>
</dbReference>
<dbReference type="InterPro" id="IPR012296">
    <property type="entry name" value="Nuclease_put_TT1808"/>
</dbReference>
<accession>A0A3S1D9J7</accession>
<dbReference type="RefSeq" id="WP_127081708.1">
    <property type="nucleotide sequence ID" value="NZ_RSCL01000007.1"/>
</dbReference>
<dbReference type="Proteomes" id="UP000271624">
    <property type="component" value="Unassembled WGS sequence"/>
</dbReference>
<evidence type="ECO:0000313" key="2">
    <source>
        <dbReference type="EMBL" id="RUT06018.1"/>
    </source>
</evidence>
<dbReference type="Pfam" id="PF05685">
    <property type="entry name" value="Uma2"/>
    <property type="match status" value="1"/>
</dbReference>
<protein>
    <recommendedName>
        <fullName evidence="1">Putative restriction endonuclease domain-containing protein</fullName>
    </recommendedName>
</protein>
<feature type="domain" description="Putative restriction endonuclease" evidence="1">
    <location>
        <begin position="13"/>
        <end position="167"/>
    </location>
</feature>
<organism evidence="2 3">
    <name type="scientific">Dulcicalothrix desertica PCC 7102</name>
    <dbReference type="NCBI Taxonomy" id="232991"/>
    <lineage>
        <taxon>Bacteria</taxon>
        <taxon>Bacillati</taxon>
        <taxon>Cyanobacteriota</taxon>
        <taxon>Cyanophyceae</taxon>
        <taxon>Nostocales</taxon>
        <taxon>Calotrichaceae</taxon>
        <taxon>Dulcicalothrix</taxon>
    </lineage>
</organism>